<name>A0A0G3H0C2_9CORY</name>
<keyword evidence="4" id="KW-0479">Metal-binding</keyword>
<dbReference type="OrthoDB" id="9769567at2"/>
<keyword evidence="3 6" id="KW-0732">Signal</keyword>
<feature type="binding site" evidence="4">
    <location>
        <position position="245"/>
    </location>
    <ligand>
        <name>Fe cation</name>
        <dbReference type="ChEBI" id="CHEBI:24875"/>
    </ligand>
</feature>
<dbReference type="InterPro" id="IPR026045">
    <property type="entry name" value="Ferric-bd"/>
</dbReference>
<dbReference type="PIRSF" id="PIRSF002825">
    <property type="entry name" value="CfbpA"/>
    <property type="match status" value="1"/>
</dbReference>
<sequence>MRSPYRFLLASTASVALVGGLVACSNSDSSSGSSSASSSTDTTQAQSGDDTLVIYSGRSEDLVAPLIKMFEEKSGIKTEVRYGKTAEQAQLLLTEGEKSPAEVFFSQEAGALGLVGDADLLAPLPAEVFESVPANFSSSEKKWVGVTGRARVVAYNKDKVQEADAPDTIDAMVDPKWAEQIGVAPGNASFLSFVTAMRVEKGDDFTREWLQKLVDNKVKTYEKNTGILEAVNNGEISLGLINHYYWYLDAAEKGAENMTAQLKFGKPGDLASLVNATGVGVTKKAEKDPQALEFVKFLLSEDAQKYFATETFEYPLVEGMTAPEGVPAMDPSSNPDFDLSKLSSVDETAAMIDEVGLTYTK</sequence>
<dbReference type="AlphaFoldDB" id="A0A0G3H0C2"/>
<evidence type="ECO:0000256" key="3">
    <source>
        <dbReference type="ARBA" id="ARBA00022729"/>
    </source>
</evidence>
<dbReference type="EMBL" id="CP011542">
    <property type="protein sequence ID" value="AKK05263.1"/>
    <property type="molecule type" value="Genomic_DNA"/>
</dbReference>
<dbReference type="KEGG" id="cmv:CMUST_04605"/>
<keyword evidence="2" id="KW-0406">Ion transport</keyword>
<evidence type="ECO:0000256" key="6">
    <source>
        <dbReference type="SAM" id="SignalP"/>
    </source>
</evidence>
<evidence type="ECO:0000313" key="7">
    <source>
        <dbReference type="EMBL" id="AKK05263.1"/>
    </source>
</evidence>
<evidence type="ECO:0000256" key="1">
    <source>
        <dbReference type="ARBA" id="ARBA00008520"/>
    </source>
</evidence>
<keyword evidence="2" id="KW-0410">Iron transport</keyword>
<dbReference type="InterPro" id="IPR006059">
    <property type="entry name" value="SBP"/>
</dbReference>
<dbReference type="Proteomes" id="UP000035199">
    <property type="component" value="Chromosome"/>
</dbReference>
<dbReference type="Pfam" id="PF13416">
    <property type="entry name" value="SBP_bac_8"/>
    <property type="match status" value="1"/>
</dbReference>
<dbReference type="PROSITE" id="PS51257">
    <property type="entry name" value="PROKAR_LIPOPROTEIN"/>
    <property type="match status" value="1"/>
</dbReference>
<keyword evidence="8" id="KW-1185">Reference proteome</keyword>
<reference evidence="8" key="2">
    <citation type="submission" date="2015-05" db="EMBL/GenBank/DDBJ databases">
        <title>Complete genome sequence of Corynebacterium mustelae DSM 45274, isolated from various tissues of a male ferret with lethal sepsis.</title>
        <authorList>
            <person name="Ruckert C."/>
            <person name="Albersmeier A."/>
            <person name="Winkler A."/>
            <person name="Tauch A."/>
        </authorList>
    </citation>
    <scope>NUCLEOTIDE SEQUENCE [LARGE SCALE GENOMIC DNA]</scope>
    <source>
        <strain evidence="8">DSM 45274</strain>
    </source>
</reference>
<feature type="chain" id="PRO_5038619009" evidence="6">
    <location>
        <begin position="24"/>
        <end position="361"/>
    </location>
</feature>
<dbReference type="PANTHER" id="PTHR30006">
    <property type="entry name" value="THIAMINE-BINDING PERIPLASMIC PROTEIN-RELATED"/>
    <property type="match status" value="1"/>
</dbReference>
<accession>A0A0G3H0C2</accession>
<dbReference type="PANTHER" id="PTHR30006:SF15">
    <property type="entry name" value="IRON-UTILIZATION PERIPLASMIC PROTEIN"/>
    <property type="match status" value="1"/>
</dbReference>
<dbReference type="CDD" id="cd13543">
    <property type="entry name" value="PBP2_Fbp"/>
    <property type="match status" value="1"/>
</dbReference>
<feature type="binding site" evidence="4">
    <location>
        <position position="244"/>
    </location>
    <ligand>
        <name>Fe cation</name>
        <dbReference type="ChEBI" id="CHEBI:24875"/>
    </ligand>
</feature>
<keyword evidence="4" id="KW-0408">Iron</keyword>
<evidence type="ECO:0000256" key="4">
    <source>
        <dbReference type="PIRSR" id="PIRSR002825-1"/>
    </source>
</evidence>
<dbReference type="Gene3D" id="3.40.190.10">
    <property type="entry name" value="Periplasmic binding protein-like II"/>
    <property type="match status" value="2"/>
</dbReference>
<proteinExistence type="inferred from homology"/>
<organism evidence="7 8">
    <name type="scientific">Corynebacterium mustelae</name>
    <dbReference type="NCBI Taxonomy" id="571915"/>
    <lineage>
        <taxon>Bacteria</taxon>
        <taxon>Bacillati</taxon>
        <taxon>Actinomycetota</taxon>
        <taxon>Actinomycetes</taxon>
        <taxon>Mycobacteriales</taxon>
        <taxon>Corynebacteriaceae</taxon>
        <taxon>Corynebacterium</taxon>
    </lineage>
</organism>
<dbReference type="STRING" id="571915.CMUST_04605"/>
<feature type="region of interest" description="Disordered" evidence="5">
    <location>
        <begin position="28"/>
        <end position="49"/>
    </location>
</feature>
<dbReference type="GO" id="GO:0046872">
    <property type="term" value="F:metal ion binding"/>
    <property type="evidence" value="ECO:0007669"/>
    <property type="project" value="UniProtKB-KW"/>
</dbReference>
<reference evidence="7 8" key="1">
    <citation type="journal article" date="2015" name="Genome Announc.">
        <title>Complete Genome Sequence of the Type Strain Corynebacterium mustelae DSM 45274, Isolated from Various Tissues of a Male Ferret with Lethal Sepsis.</title>
        <authorList>
            <person name="Ruckert C."/>
            <person name="Eimer J."/>
            <person name="Winkler A."/>
            <person name="Tauch A."/>
        </authorList>
    </citation>
    <scope>NUCLEOTIDE SEQUENCE [LARGE SCALE GENOMIC DNA]</scope>
    <source>
        <strain evidence="7 8">DSM 45274</strain>
    </source>
</reference>
<evidence type="ECO:0000256" key="5">
    <source>
        <dbReference type="SAM" id="MobiDB-lite"/>
    </source>
</evidence>
<dbReference type="PATRIC" id="fig|571915.4.peg.976"/>
<keyword evidence="2" id="KW-0813">Transport</keyword>
<dbReference type="GO" id="GO:0006826">
    <property type="term" value="P:iron ion transport"/>
    <property type="evidence" value="ECO:0007669"/>
    <property type="project" value="UniProtKB-KW"/>
</dbReference>
<dbReference type="RefSeq" id="WP_047263381.1">
    <property type="nucleotide sequence ID" value="NZ_CP011542.1"/>
</dbReference>
<feature type="signal peptide" evidence="6">
    <location>
        <begin position="1"/>
        <end position="23"/>
    </location>
</feature>
<gene>
    <name evidence="7" type="ORF">CMUST_04605</name>
</gene>
<dbReference type="SUPFAM" id="SSF53850">
    <property type="entry name" value="Periplasmic binding protein-like II"/>
    <property type="match status" value="1"/>
</dbReference>
<dbReference type="GO" id="GO:0030288">
    <property type="term" value="C:outer membrane-bounded periplasmic space"/>
    <property type="evidence" value="ECO:0007669"/>
    <property type="project" value="TreeGrafter"/>
</dbReference>
<evidence type="ECO:0000313" key="8">
    <source>
        <dbReference type="Proteomes" id="UP000035199"/>
    </source>
</evidence>
<evidence type="ECO:0000256" key="2">
    <source>
        <dbReference type="ARBA" id="ARBA00022496"/>
    </source>
</evidence>
<protein>
    <submittedName>
        <fullName evidence="7">ABC-type Fe3+ transport system, periplasmic component</fullName>
    </submittedName>
</protein>
<comment type="similarity">
    <text evidence="1">Belongs to the bacterial solute-binding protein 1 family.</text>
</comment>